<dbReference type="Pfam" id="PF00668">
    <property type="entry name" value="Condensation"/>
    <property type="match status" value="1"/>
</dbReference>
<gene>
    <name evidence="2" type="primary">papA3</name>
    <name evidence="2" type="ORF">SHTP_2825</name>
</gene>
<organism evidence="2 3">
    <name type="scientific">Mycobacterium ulcerans subsp. shinshuense</name>
    <dbReference type="NCBI Taxonomy" id="1124626"/>
    <lineage>
        <taxon>Bacteria</taxon>
        <taxon>Bacillati</taxon>
        <taxon>Actinomycetota</taxon>
        <taxon>Actinomycetes</taxon>
        <taxon>Mycobacteriales</taxon>
        <taxon>Mycobacteriaceae</taxon>
        <taxon>Mycobacterium</taxon>
        <taxon>Mycobacterium ulcerans group</taxon>
    </lineage>
</organism>
<evidence type="ECO:0000313" key="3">
    <source>
        <dbReference type="Proteomes" id="UP000218067"/>
    </source>
</evidence>
<dbReference type="InterPro" id="IPR001242">
    <property type="entry name" value="Condensation_dom"/>
</dbReference>
<dbReference type="Gene3D" id="3.30.559.10">
    <property type="entry name" value="Chloramphenicol acetyltransferase-like domain"/>
    <property type="match status" value="1"/>
</dbReference>
<dbReference type="Gene3D" id="3.30.559.30">
    <property type="entry name" value="Nonribosomal peptide synthetase, condensation domain"/>
    <property type="match status" value="1"/>
</dbReference>
<dbReference type="AlphaFoldDB" id="A0A1B4Y4B6"/>
<dbReference type="InterPro" id="IPR023213">
    <property type="entry name" value="CAT-like_dom_sf"/>
</dbReference>
<dbReference type="EMBL" id="AP017624">
    <property type="protein sequence ID" value="BAV41906.1"/>
    <property type="molecule type" value="Genomic_DNA"/>
</dbReference>
<dbReference type="RefSeq" id="WP_172900550.1">
    <property type="nucleotide sequence ID" value="NZ_AP017624.1"/>
</dbReference>
<evidence type="ECO:0000259" key="1">
    <source>
        <dbReference type="Pfam" id="PF00668"/>
    </source>
</evidence>
<reference evidence="2 3" key="1">
    <citation type="submission" date="2016-08" db="EMBL/GenBank/DDBJ databases">
        <title>Complete genome sequence of Mycobacterium shinshuense, a subspecies of M. ulcerans.</title>
        <authorList>
            <person name="Yoshida M."/>
            <person name="Ogura Y."/>
            <person name="Hayashi T."/>
            <person name="Hoshino Y."/>
        </authorList>
    </citation>
    <scope>NUCLEOTIDE SEQUENCE [LARGE SCALE GENOMIC DNA]</scope>
    <source>
        <strain evidence="3">ATCC 33728</strain>
    </source>
</reference>
<dbReference type="Proteomes" id="UP000218067">
    <property type="component" value="Chromosome"/>
</dbReference>
<accession>A0A1B4Y4B6</accession>
<protein>
    <submittedName>
        <fullName evidence="2">Polyketide synthase associated protein</fullName>
    </submittedName>
</protein>
<dbReference type="GO" id="GO:0003824">
    <property type="term" value="F:catalytic activity"/>
    <property type="evidence" value="ECO:0007669"/>
    <property type="project" value="InterPro"/>
</dbReference>
<name>A0A1B4Y4B6_MYCUL</name>
<feature type="domain" description="Condensation" evidence="1">
    <location>
        <begin position="78"/>
        <end position="366"/>
    </location>
</feature>
<dbReference type="GeneID" id="93437424"/>
<sequence length="502" mass="56128">MVRVGKVEAGTISDWHPEPGTLVSWQPSRGSLAKAAKAPISPVPPSYMQAHHLRNFRSYRERGLEMSRLLISSWDIPGICDIRTMTHVVNAHMRRHDTFRSWFEHTEGDHFVRRTLERPNDIQFVAVEHGELTTQSQWREHLLATPSPLEWGCVRFSIIQRADHFTFCVAIDHLHCDAMFVGVVFAEIHLMYLALVSGGAPLRLAKPGSYDNYCNRQREHISGLTLDSPVMSKWTEFFDNNDGSLPKFPLPLGDTSAQCEMMGVRLMDERQTLAFEAVCMSAGARFCGGVFAISAVVQHELTGADEYYAIVPIDIRRTEEDFMTTGWFTGFVPITVPTVGSSFGEIVKAAQGSFDSGRDLAEVPLDCVMELVPWLREGQWGAPLLFYLDAGIPPLSAMANSHVEGLRARLCHDGGMMGQIDIRVNRLEKETQLTVLFPNNPVARESVTRYVEALKSAFVRVAEGRDVMPAPSRTGSQLHLAYSRHTYEPPATVSPLTSWRTG</sequence>
<proteinExistence type="predicted"/>
<dbReference type="GO" id="GO:0008610">
    <property type="term" value="P:lipid biosynthetic process"/>
    <property type="evidence" value="ECO:0007669"/>
    <property type="project" value="UniProtKB-ARBA"/>
</dbReference>
<dbReference type="SUPFAM" id="SSF52777">
    <property type="entry name" value="CoA-dependent acyltransferases"/>
    <property type="match status" value="2"/>
</dbReference>
<evidence type="ECO:0000313" key="2">
    <source>
        <dbReference type="EMBL" id="BAV41906.1"/>
    </source>
</evidence>